<dbReference type="Proteomes" id="UP000038055">
    <property type="component" value="Unassembled WGS sequence"/>
</dbReference>
<feature type="transmembrane region" description="Helical" evidence="1">
    <location>
        <begin position="208"/>
        <end position="231"/>
    </location>
</feature>
<feature type="transmembrane region" description="Helical" evidence="1">
    <location>
        <begin position="103"/>
        <end position="123"/>
    </location>
</feature>
<feature type="transmembrane region" description="Helical" evidence="1">
    <location>
        <begin position="237"/>
        <end position="260"/>
    </location>
</feature>
<feature type="transmembrane region" description="Helical" evidence="1">
    <location>
        <begin position="80"/>
        <end position="97"/>
    </location>
</feature>
<evidence type="ECO:0000313" key="2">
    <source>
        <dbReference type="EMBL" id="CEN39760.1"/>
    </source>
</evidence>
<accession>A0A0B7HKI5</accession>
<feature type="transmembrane region" description="Helical" evidence="1">
    <location>
        <begin position="304"/>
        <end position="322"/>
    </location>
</feature>
<name>A0A0B7HKI5_9FLAO</name>
<organism evidence="2 3">
    <name type="scientific">Capnocytophaga cynodegmi</name>
    <dbReference type="NCBI Taxonomy" id="28189"/>
    <lineage>
        <taxon>Bacteria</taxon>
        <taxon>Pseudomonadati</taxon>
        <taxon>Bacteroidota</taxon>
        <taxon>Flavobacteriia</taxon>
        <taxon>Flavobacteriales</taxon>
        <taxon>Flavobacteriaceae</taxon>
        <taxon>Capnocytophaga</taxon>
    </lineage>
</organism>
<dbReference type="eggNOG" id="COG2010">
    <property type="taxonomic scope" value="Bacteria"/>
</dbReference>
<dbReference type="STRING" id="28189.CCYN74_40013"/>
<evidence type="ECO:0000256" key="1">
    <source>
        <dbReference type="SAM" id="Phobius"/>
    </source>
</evidence>
<feature type="transmembrane region" description="Helical" evidence="1">
    <location>
        <begin position="12"/>
        <end position="32"/>
    </location>
</feature>
<evidence type="ECO:0000313" key="3">
    <source>
        <dbReference type="Proteomes" id="UP000038055"/>
    </source>
</evidence>
<feature type="transmembrane region" description="Helical" evidence="1">
    <location>
        <begin position="169"/>
        <end position="196"/>
    </location>
</feature>
<feature type="transmembrane region" description="Helical" evidence="1">
    <location>
        <begin position="367"/>
        <end position="388"/>
    </location>
</feature>
<feature type="transmembrane region" description="Helical" evidence="1">
    <location>
        <begin position="272"/>
        <end position="292"/>
    </location>
</feature>
<keyword evidence="1" id="KW-1133">Transmembrane helix</keyword>
<feature type="transmembrane region" description="Helical" evidence="1">
    <location>
        <begin position="334"/>
        <end position="355"/>
    </location>
</feature>
<feature type="transmembrane region" description="Helical" evidence="1">
    <location>
        <begin position="52"/>
        <end position="73"/>
    </location>
</feature>
<dbReference type="AlphaFoldDB" id="A0A0B7HKI5"/>
<sequence length="395" mass="46199">MKINITTDIRYALFYFFVVVCLGIFLRFAFVFPIPFEYNYRYVLHAHSHTAFLGWMYVLLSSLISREFISIIYEKQYRRLFYATQFSVIGMLFSFLFQGYGAISITFSSLFVILSYCFAYLFLKKWKNDNAKNSISYLFIKMGVIYLVLSSLGIWAIPFSIIKFGKDSAIYNASIAFFLHFQYNGWICSTLIGLFIHKFKWEEHFPKLIKKVFYVFQIAVVGTLVVSWLGIYNYIPYYIIGGLSSFLWLIAIGIISYLYFFRNNQKMYLSTLFLVFFILKICVMIIGIVLGYSNPIFSNPDLLIAYLHLNFLGVISVGLLYFLKVDNLLKIHKFSVFVYLFAFLSTELLIVYKGISVWLNLPFFDGYFQLLAIGSTLFLFPVFSWLMISLKMKKG</sequence>
<gene>
    <name evidence="2" type="ORF">CCYN2B_80016</name>
</gene>
<keyword evidence="1" id="KW-0812">Transmembrane</keyword>
<feature type="transmembrane region" description="Helical" evidence="1">
    <location>
        <begin position="135"/>
        <end position="157"/>
    </location>
</feature>
<dbReference type="RefSeq" id="WP_041994584.1">
    <property type="nucleotide sequence ID" value="NZ_CDOD01000066.1"/>
</dbReference>
<dbReference type="EMBL" id="CDOD01000066">
    <property type="protein sequence ID" value="CEN39760.1"/>
    <property type="molecule type" value="Genomic_DNA"/>
</dbReference>
<reference evidence="3" key="1">
    <citation type="submission" date="2015-01" db="EMBL/GenBank/DDBJ databases">
        <authorList>
            <person name="MANFREDI Pablo"/>
        </authorList>
    </citation>
    <scope>NUCLEOTIDE SEQUENCE [LARGE SCALE GENOMIC DNA]</scope>
    <source>
        <strain evidence="3">Ccyn2B</strain>
    </source>
</reference>
<keyword evidence="3" id="KW-1185">Reference proteome</keyword>
<proteinExistence type="predicted"/>
<protein>
    <submittedName>
        <fullName evidence="2">Uncharacterized protein</fullName>
    </submittedName>
</protein>
<keyword evidence="1" id="KW-0472">Membrane</keyword>